<keyword evidence="2" id="KW-1185">Reference proteome</keyword>
<dbReference type="Proteomes" id="UP001497472">
    <property type="component" value="Unassembled WGS sequence"/>
</dbReference>
<evidence type="ECO:0000313" key="1">
    <source>
        <dbReference type="EMBL" id="CAK1552755.1"/>
    </source>
</evidence>
<dbReference type="EMBL" id="CAVLEF010000163">
    <property type="protein sequence ID" value="CAK1552755.1"/>
    <property type="molecule type" value="Genomic_DNA"/>
</dbReference>
<dbReference type="AlphaFoldDB" id="A0AAV1JWK5"/>
<evidence type="ECO:0000313" key="2">
    <source>
        <dbReference type="Proteomes" id="UP001497472"/>
    </source>
</evidence>
<reference evidence="1 2" key="1">
    <citation type="submission" date="2023-11" db="EMBL/GenBank/DDBJ databases">
        <authorList>
            <person name="Okamura Y."/>
        </authorList>
    </citation>
    <scope>NUCLEOTIDE SEQUENCE [LARGE SCALE GENOMIC DNA]</scope>
</reference>
<organism evidence="1 2">
    <name type="scientific">Leptosia nina</name>
    <dbReference type="NCBI Taxonomy" id="320188"/>
    <lineage>
        <taxon>Eukaryota</taxon>
        <taxon>Metazoa</taxon>
        <taxon>Ecdysozoa</taxon>
        <taxon>Arthropoda</taxon>
        <taxon>Hexapoda</taxon>
        <taxon>Insecta</taxon>
        <taxon>Pterygota</taxon>
        <taxon>Neoptera</taxon>
        <taxon>Endopterygota</taxon>
        <taxon>Lepidoptera</taxon>
        <taxon>Glossata</taxon>
        <taxon>Ditrysia</taxon>
        <taxon>Papilionoidea</taxon>
        <taxon>Pieridae</taxon>
        <taxon>Pierinae</taxon>
        <taxon>Leptosia</taxon>
    </lineage>
</organism>
<sequence length="163" mass="18796">MLVQLSSFRILIRFWPNSIDRVQNWKGFHAFFKLYRCSSRHSLVHIPREDAGWRIRGIHGGRGERPETPLPLRVVSDEGADNIAVQSCCNTSLVLTYTFTNSQCKTVVVRRLEKGSHQIECKTKRHKTEWFDASATMHYAVGVDRITESLHHHKLSLANTLRV</sequence>
<proteinExistence type="predicted"/>
<gene>
    <name evidence="1" type="ORF">LNINA_LOCUS11785</name>
</gene>
<protein>
    <submittedName>
        <fullName evidence="1">Uncharacterized protein</fullName>
    </submittedName>
</protein>
<comment type="caution">
    <text evidence="1">The sequence shown here is derived from an EMBL/GenBank/DDBJ whole genome shotgun (WGS) entry which is preliminary data.</text>
</comment>
<name>A0AAV1JWK5_9NEOP</name>
<accession>A0AAV1JWK5</accession>